<keyword evidence="3" id="KW-1185">Reference proteome</keyword>
<evidence type="ECO:0000313" key="3">
    <source>
        <dbReference type="Proteomes" id="UP000649289"/>
    </source>
</evidence>
<accession>A0ABR8MJ11</accession>
<evidence type="ECO:0000256" key="1">
    <source>
        <dbReference type="SAM" id="Phobius"/>
    </source>
</evidence>
<reference evidence="2 3" key="1">
    <citation type="submission" date="2020-09" db="EMBL/GenBank/DDBJ databases">
        <title>novel species in genus Nocardioides.</title>
        <authorList>
            <person name="Zhang G."/>
        </authorList>
    </citation>
    <scope>NUCLEOTIDE SEQUENCE [LARGE SCALE GENOMIC DNA]</scope>
    <source>
        <strain evidence="2 3">19197</strain>
    </source>
</reference>
<comment type="caution">
    <text evidence="2">The sequence shown here is derived from an EMBL/GenBank/DDBJ whole genome shotgun (WGS) entry which is preliminary data.</text>
</comment>
<keyword evidence="1" id="KW-0472">Membrane</keyword>
<name>A0ABR8MJ11_9ACTN</name>
<feature type="transmembrane region" description="Helical" evidence="1">
    <location>
        <begin position="100"/>
        <end position="118"/>
    </location>
</feature>
<gene>
    <name evidence="2" type="ORF">IEZ25_11585</name>
</gene>
<evidence type="ECO:0000313" key="2">
    <source>
        <dbReference type="EMBL" id="MBD3915256.1"/>
    </source>
</evidence>
<keyword evidence="1" id="KW-0812">Transmembrane</keyword>
<dbReference type="RefSeq" id="WP_191199574.1">
    <property type="nucleotide sequence ID" value="NZ_BAAAPA010000005.1"/>
</dbReference>
<sequence length="131" mass="13444">MVRLTARRRIGKVSAGFGVVTGVLACALGVGLVLEAESAFGRVWASAFIVFGVVAAFSAVVAARPLEDRSPAARAAGATVLLLLAAWAAVAAVIGAIEESWLWGVLLGVPALYLLWAVTRLARGPGRTTTS</sequence>
<feature type="transmembrane region" description="Helical" evidence="1">
    <location>
        <begin position="40"/>
        <end position="63"/>
    </location>
</feature>
<dbReference type="PROSITE" id="PS51257">
    <property type="entry name" value="PROKAR_LIPOPROTEIN"/>
    <property type="match status" value="1"/>
</dbReference>
<dbReference type="Proteomes" id="UP000649289">
    <property type="component" value="Unassembled WGS sequence"/>
</dbReference>
<dbReference type="EMBL" id="JACXYY010000004">
    <property type="protein sequence ID" value="MBD3915256.1"/>
    <property type="molecule type" value="Genomic_DNA"/>
</dbReference>
<organism evidence="2 3">
    <name type="scientific">Nocardioides hwasunensis</name>
    <dbReference type="NCBI Taxonomy" id="397258"/>
    <lineage>
        <taxon>Bacteria</taxon>
        <taxon>Bacillati</taxon>
        <taxon>Actinomycetota</taxon>
        <taxon>Actinomycetes</taxon>
        <taxon>Propionibacteriales</taxon>
        <taxon>Nocardioidaceae</taxon>
        <taxon>Nocardioides</taxon>
    </lineage>
</organism>
<protein>
    <submittedName>
        <fullName evidence="2">Uncharacterized protein</fullName>
    </submittedName>
</protein>
<keyword evidence="1" id="KW-1133">Transmembrane helix</keyword>
<feature type="transmembrane region" description="Helical" evidence="1">
    <location>
        <begin position="75"/>
        <end position="94"/>
    </location>
</feature>
<feature type="transmembrane region" description="Helical" evidence="1">
    <location>
        <begin position="12"/>
        <end position="34"/>
    </location>
</feature>
<proteinExistence type="predicted"/>